<dbReference type="WBParaSite" id="PSAMB.scaffold10719size3882.g33547.t1">
    <property type="protein sequence ID" value="PSAMB.scaffold10719size3882.g33547.t1"/>
    <property type="gene ID" value="PSAMB.scaffold10719size3882.g33547"/>
</dbReference>
<organism evidence="1 2">
    <name type="scientific">Plectus sambesii</name>
    <dbReference type="NCBI Taxonomy" id="2011161"/>
    <lineage>
        <taxon>Eukaryota</taxon>
        <taxon>Metazoa</taxon>
        <taxon>Ecdysozoa</taxon>
        <taxon>Nematoda</taxon>
        <taxon>Chromadorea</taxon>
        <taxon>Plectida</taxon>
        <taxon>Plectina</taxon>
        <taxon>Plectoidea</taxon>
        <taxon>Plectidae</taxon>
        <taxon>Plectus</taxon>
    </lineage>
</organism>
<keyword evidence="1" id="KW-1185">Reference proteome</keyword>
<protein>
    <submittedName>
        <fullName evidence="2">Uncharacterized protein</fullName>
    </submittedName>
</protein>
<dbReference type="Proteomes" id="UP000887566">
    <property type="component" value="Unplaced"/>
</dbReference>
<proteinExistence type="predicted"/>
<evidence type="ECO:0000313" key="1">
    <source>
        <dbReference type="Proteomes" id="UP000887566"/>
    </source>
</evidence>
<reference evidence="2" key="1">
    <citation type="submission" date="2022-11" db="UniProtKB">
        <authorList>
            <consortium name="WormBaseParasite"/>
        </authorList>
    </citation>
    <scope>IDENTIFICATION</scope>
</reference>
<dbReference type="AlphaFoldDB" id="A0A914UKQ5"/>
<accession>A0A914UKQ5</accession>
<evidence type="ECO:0000313" key="2">
    <source>
        <dbReference type="WBParaSite" id="PSAMB.scaffold10719size3882.g33547.t1"/>
    </source>
</evidence>
<name>A0A914UKQ5_9BILA</name>
<sequence>MAGLTVYQIYERSAYYCMQPITVVVTESNEDGGVMPAMVICPPGQFRASLAINRDYNPAVLDWGALGIPDLFNFEQHRDTFISYFRRTNISFTNADVDTLFQELKSIYADLKSAYDEEKLSNVLNRLDNISASLKDRFPVLASKLSIKEPIFNGMISLKAANFTNLTNSDEYAKYRALNGLYDGCAKRWLLASIDASSSSNWNRALRNIMKCRLGGDNDEPDKTIRDLIRFTTYSRLINLVRPKLTDVIL</sequence>